<comment type="caution">
    <text evidence="1">The sequence shown here is derived from an EMBL/GenBank/DDBJ whole genome shotgun (WGS) entry which is preliminary data.</text>
</comment>
<proteinExistence type="predicted"/>
<name>A0A8X6PPD4_NEPPI</name>
<dbReference type="Proteomes" id="UP000887013">
    <property type="component" value="Unassembled WGS sequence"/>
</dbReference>
<evidence type="ECO:0000313" key="2">
    <source>
        <dbReference type="Proteomes" id="UP000887013"/>
    </source>
</evidence>
<reference evidence="1" key="1">
    <citation type="submission" date="2020-08" db="EMBL/GenBank/DDBJ databases">
        <title>Multicomponent nature underlies the extraordinary mechanical properties of spider dragline silk.</title>
        <authorList>
            <person name="Kono N."/>
            <person name="Nakamura H."/>
            <person name="Mori M."/>
            <person name="Yoshida Y."/>
            <person name="Ohtoshi R."/>
            <person name="Malay A.D."/>
            <person name="Moran D.A.P."/>
            <person name="Tomita M."/>
            <person name="Numata K."/>
            <person name="Arakawa K."/>
        </authorList>
    </citation>
    <scope>NUCLEOTIDE SEQUENCE</scope>
</reference>
<protein>
    <submittedName>
        <fullName evidence="1">Uncharacterized protein</fullName>
    </submittedName>
</protein>
<dbReference type="EMBL" id="BMAW01072243">
    <property type="protein sequence ID" value="GFT81988.1"/>
    <property type="molecule type" value="Genomic_DNA"/>
</dbReference>
<dbReference type="AlphaFoldDB" id="A0A8X6PPD4"/>
<evidence type="ECO:0000313" key="1">
    <source>
        <dbReference type="EMBL" id="GFT81988.1"/>
    </source>
</evidence>
<gene>
    <name evidence="1" type="ORF">NPIL_370731</name>
</gene>
<sequence>MKRAHFSPTHVIQQKRSLFLDRSVTQRILLSALPSVPINFFSPYQYPFCILRSSKSRSSNQIRGAENTSDGGSVPLINGTNCFCHFALSATTISVEENIQWLCFY</sequence>
<organism evidence="1 2">
    <name type="scientific">Nephila pilipes</name>
    <name type="common">Giant wood spider</name>
    <name type="synonym">Nephila maculata</name>
    <dbReference type="NCBI Taxonomy" id="299642"/>
    <lineage>
        <taxon>Eukaryota</taxon>
        <taxon>Metazoa</taxon>
        <taxon>Ecdysozoa</taxon>
        <taxon>Arthropoda</taxon>
        <taxon>Chelicerata</taxon>
        <taxon>Arachnida</taxon>
        <taxon>Araneae</taxon>
        <taxon>Araneomorphae</taxon>
        <taxon>Entelegynae</taxon>
        <taxon>Araneoidea</taxon>
        <taxon>Nephilidae</taxon>
        <taxon>Nephila</taxon>
    </lineage>
</organism>
<accession>A0A8X6PPD4</accession>
<keyword evidence="2" id="KW-1185">Reference proteome</keyword>